<feature type="compositionally biased region" description="Pro residues" evidence="1">
    <location>
        <begin position="44"/>
        <end position="61"/>
    </location>
</feature>
<keyword evidence="4" id="KW-1185">Reference proteome</keyword>
<dbReference type="STRING" id="983965.A0A2T4C918"/>
<dbReference type="Proteomes" id="UP000240760">
    <property type="component" value="Unassembled WGS sequence"/>
</dbReference>
<dbReference type="PANTHER" id="PTHR24148:SF64">
    <property type="entry name" value="HETEROKARYON INCOMPATIBILITY DOMAIN-CONTAINING PROTEIN"/>
    <property type="match status" value="1"/>
</dbReference>
<sequence>MSCLLTSFRIMTRYVREKTNFLWKPKPPDPSPSEPSPSSSEPSPSEPDSPPSEPNPSPSEPNPSSSEPKLSSSEPNPSYSKPNPSSSEPNPSSSEPDSPPSEPNPSSSEPAPGGARSALATYLDEQRALLHAFESQFDDSEPRPGDNSISDSWKLAWRRLREELNLYKYRSLEAATEEHRVLLIHPSSSYLDTIRVSIDYVFFSEGSMPEYEALSYVCGDATRDLITIQVIDKDDGSDKGELEIGQNLSVALRYLRLTERARTIWCDALCINQQDNSEKSAEILKMSDIYVKAKRVIIWLGPESDKSGIAIKHLSHVGKQVKMDWRWEHFGMGVEEGKDPRWAYGNYPLPFDRTTWHSIKMLISRPWFERLWVWQEATLAQENDAIVLCGRDEMRWDDFRQAIMCLYFNTCDPDIPPSELRLYRSKLEHASQLARCKIQTNTTGILSLTKNCRCFDPRDRVYAVLSFVDSLNPISPYITPDYRKTKKQVYLELFLAVYQNFGSSLTMLALSQAGKGDTPTWLPDYEVLGEHSYVLHGWASGRSAGIFSTLDSESSIARLSGVSCGIVELCSRPMPIQPSREEIITVAKEWLRESLSSATYPTGLCPLDVFVLTIMRNGIREHHFGPLSRPTFLQARKIVLRDFAEERATNYIDMHYGTPPWYLFFYIRLGDNLPGFSFGKLTNGHFGLLPPKAMPGDHVYTILGCPAPLVLRKQENGNFTVVGSCYLNDHMEAQALLGEVPDNYRVVFRDGDIEGGMWFLEVETMSASRIDPRLGSLPPGWNQICYSDGQLCWIDPEGGLQHCDPRLTPEALIARGVHVQDLTLE</sequence>
<organism evidence="3 4">
    <name type="scientific">Trichoderma longibrachiatum ATCC 18648</name>
    <dbReference type="NCBI Taxonomy" id="983965"/>
    <lineage>
        <taxon>Eukaryota</taxon>
        <taxon>Fungi</taxon>
        <taxon>Dikarya</taxon>
        <taxon>Ascomycota</taxon>
        <taxon>Pezizomycotina</taxon>
        <taxon>Sordariomycetes</taxon>
        <taxon>Hypocreomycetidae</taxon>
        <taxon>Hypocreales</taxon>
        <taxon>Hypocreaceae</taxon>
        <taxon>Trichoderma</taxon>
    </lineage>
</organism>
<feature type="region of interest" description="Disordered" evidence="1">
    <location>
        <begin position="18"/>
        <end position="116"/>
    </location>
</feature>
<evidence type="ECO:0000256" key="1">
    <source>
        <dbReference type="SAM" id="MobiDB-lite"/>
    </source>
</evidence>
<dbReference type="InterPro" id="IPR052895">
    <property type="entry name" value="HetReg/Transcr_Mod"/>
</dbReference>
<dbReference type="InterPro" id="IPR010730">
    <property type="entry name" value="HET"/>
</dbReference>
<evidence type="ECO:0000313" key="3">
    <source>
        <dbReference type="EMBL" id="PTB78028.1"/>
    </source>
</evidence>
<evidence type="ECO:0000259" key="2">
    <source>
        <dbReference type="Pfam" id="PF06985"/>
    </source>
</evidence>
<protein>
    <recommendedName>
        <fullName evidence="2">Heterokaryon incompatibility domain-containing protein</fullName>
    </recommendedName>
</protein>
<dbReference type="OrthoDB" id="2157530at2759"/>
<feature type="domain" description="Heterokaryon incompatibility" evidence="2">
    <location>
        <begin position="211"/>
        <end position="376"/>
    </location>
</feature>
<dbReference type="EMBL" id="KZ679129">
    <property type="protein sequence ID" value="PTB78028.1"/>
    <property type="molecule type" value="Genomic_DNA"/>
</dbReference>
<evidence type="ECO:0000313" key="4">
    <source>
        <dbReference type="Proteomes" id="UP000240760"/>
    </source>
</evidence>
<name>A0A2T4C918_TRILO</name>
<proteinExistence type="predicted"/>
<feature type="compositionally biased region" description="Low complexity" evidence="1">
    <location>
        <begin position="62"/>
        <end position="96"/>
    </location>
</feature>
<gene>
    <name evidence="3" type="ORF">M440DRAFT_1182997</name>
</gene>
<reference evidence="3 4" key="1">
    <citation type="submission" date="2016-07" db="EMBL/GenBank/DDBJ databases">
        <title>Multiple horizontal gene transfer events from other fungi enriched the ability of initially mycotrophic Trichoderma (Ascomycota) to feed on dead plant biomass.</title>
        <authorList>
            <consortium name="DOE Joint Genome Institute"/>
            <person name="Aerts A."/>
            <person name="Atanasova L."/>
            <person name="Chenthamara K."/>
            <person name="Zhang J."/>
            <person name="Grujic M."/>
            <person name="Henrissat B."/>
            <person name="Kuo A."/>
            <person name="Salamov A."/>
            <person name="Lipzen A."/>
            <person name="Labutti K."/>
            <person name="Barry K."/>
            <person name="Miao Y."/>
            <person name="Rahimi M.J."/>
            <person name="Shen Q."/>
            <person name="Grigoriev I.V."/>
            <person name="Kubicek C.P."/>
            <person name="Druzhinina I.S."/>
        </authorList>
    </citation>
    <scope>NUCLEOTIDE SEQUENCE [LARGE SCALE GENOMIC DNA]</scope>
    <source>
        <strain evidence="3 4">ATCC 18648</strain>
    </source>
</reference>
<dbReference type="PANTHER" id="PTHR24148">
    <property type="entry name" value="ANKYRIN REPEAT DOMAIN-CONTAINING PROTEIN 39 HOMOLOG-RELATED"/>
    <property type="match status" value="1"/>
</dbReference>
<dbReference type="AlphaFoldDB" id="A0A2T4C918"/>
<accession>A0A2T4C918</accession>
<dbReference type="Pfam" id="PF06985">
    <property type="entry name" value="HET"/>
    <property type="match status" value="1"/>
</dbReference>